<proteinExistence type="predicted"/>
<evidence type="ECO:0000313" key="2">
    <source>
        <dbReference type="Proteomes" id="UP001058074"/>
    </source>
</evidence>
<dbReference type="Proteomes" id="UP001058074">
    <property type="component" value="Unassembled WGS sequence"/>
</dbReference>
<protein>
    <submittedName>
        <fullName evidence="1">Uncharacterized protein</fullName>
    </submittedName>
</protein>
<keyword evidence="2" id="KW-1185">Reference proteome</keyword>
<reference evidence="1" key="1">
    <citation type="journal article" date="2025" name="Int. J. Syst. Evol. Microbiol.">
        <title>Inconstantimicrobium mannanitabidum sp. nov., a novel member of the family Clostridiaceae isolated from anoxic soil under the treatment of reductive soil disinfestation.</title>
        <authorList>
            <person name="Ueki A."/>
            <person name="Tonouchi A."/>
            <person name="Honma S."/>
            <person name="Kaku N."/>
            <person name="Ueki K."/>
        </authorList>
    </citation>
    <scope>NUCLEOTIDE SEQUENCE</scope>
    <source>
        <strain evidence="1">TW13</strain>
    </source>
</reference>
<evidence type="ECO:0000313" key="1">
    <source>
        <dbReference type="EMBL" id="GKX67514.1"/>
    </source>
</evidence>
<gene>
    <name evidence="1" type="ORF">rsdtw13_27720</name>
</gene>
<comment type="caution">
    <text evidence="1">The sequence shown here is derived from an EMBL/GenBank/DDBJ whole genome shotgun (WGS) entry which is preliminary data.</text>
</comment>
<organism evidence="1 2">
    <name type="scientific">Inconstantimicrobium mannanitabidum</name>
    <dbReference type="NCBI Taxonomy" id="1604901"/>
    <lineage>
        <taxon>Bacteria</taxon>
        <taxon>Bacillati</taxon>
        <taxon>Bacillota</taxon>
        <taxon>Clostridia</taxon>
        <taxon>Eubacteriales</taxon>
        <taxon>Clostridiaceae</taxon>
        <taxon>Inconstantimicrobium</taxon>
    </lineage>
</organism>
<sequence length="697" mass="78318">MENIFFNAHHSPIGAFSTFTLGYKGNSGGLGLELGGPANQNIYVGLESSDGGYFETLPFFVGSEDESKRYDLEKASSTEDNILIPFDSKKVQRDFRLGSDSFKAGDLTFTIYSPVCTVPDPETADIEELKKTIIPAVFVEITIDNIKHNKGRRAFFGYQGSDPYSNMRRLDDVTNSVGIGQGRLNSISTKDKGVSSAIGFSIEKILTERVLENWSFGLGGVGALIMDVLPGEKQTYKFAISFYRQGIVTTGVDATYYYSRYFKNIEEVSSYALDNFDELVQNCINSDDLLNKSNLSEEQKFMMIHSIRSYYGSTELLDLDGKAFWVVNEGEYRMMNTFDLTVDQVFFEMKMNPWTVKNELNMFAKRYSYLDTVSFPEDSKEYPGGISFSHDMGVSNAISRKGHSAYEMYGISGCFSHMTHEQLVNWVCTAAVYIQNTKDKKWLEDNLSILTECFKSMVNRDHPEAEKRTGIMKLDSSRVKGGAEITTYDSLDISLGQARNNLYLAGKCWAAYVALEKIFGENNLQNLSKEAGLQAERCAQTIVSHATEEGCIPAVFENNNASKIIPAIEGLVFPYFTDCKDALDENGRFGDYIKALKTHLDKILIKGVCLFEDCGWKLSSTSNNSWLSKIYLCEFVAREILGLEWGEEGKEADLAHVKWLLHPQGSYWCWSDQIISGEAIGSKYYPRGVTSILWLEE</sequence>
<accession>A0ACB5RE24</accession>
<dbReference type="EMBL" id="BROD01000001">
    <property type="protein sequence ID" value="GKX67514.1"/>
    <property type="molecule type" value="Genomic_DNA"/>
</dbReference>
<name>A0ACB5RE24_9CLOT</name>